<evidence type="ECO:0000313" key="3">
    <source>
        <dbReference type="EMBL" id="AWI29694.1"/>
    </source>
</evidence>
<feature type="transmembrane region" description="Helical" evidence="2">
    <location>
        <begin position="49"/>
        <end position="70"/>
    </location>
</feature>
<dbReference type="AlphaFoldDB" id="A0A2S1STI4"/>
<evidence type="ECO:0000256" key="1">
    <source>
        <dbReference type="SAM" id="MobiDB-lite"/>
    </source>
</evidence>
<accession>A0A2S1STI4</accession>
<dbReference type="KEGG" id="stir:DDW44_13510"/>
<keyword evidence="2" id="KW-1133">Transmembrane helix</keyword>
<feature type="region of interest" description="Disordered" evidence="1">
    <location>
        <begin position="196"/>
        <end position="218"/>
    </location>
</feature>
<name>A0A2S1STI4_9ACTN</name>
<protein>
    <submittedName>
        <fullName evidence="3">Uncharacterized protein</fullName>
    </submittedName>
</protein>
<reference evidence="3 4" key="1">
    <citation type="submission" date="2018-05" db="EMBL/GenBank/DDBJ databases">
        <title>Complete genome sequence of sponge-derived Streptomyces sp. HNM0039.</title>
        <authorList>
            <person name="Huang X."/>
            <person name="Zhou S."/>
        </authorList>
    </citation>
    <scope>NUCLEOTIDE SEQUENCE [LARGE SCALE GENOMIC DNA]</scope>
    <source>
        <strain evidence="3 4">HNM0039</strain>
    </source>
</reference>
<feature type="transmembrane region" description="Helical" evidence="2">
    <location>
        <begin position="91"/>
        <end position="110"/>
    </location>
</feature>
<evidence type="ECO:0000313" key="4">
    <source>
        <dbReference type="Proteomes" id="UP000244900"/>
    </source>
</evidence>
<keyword evidence="2" id="KW-0812">Transmembrane</keyword>
<gene>
    <name evidence="3" type="ORF">DDW44_13510</name>
</gene>
<dbReference type="Proteomes" id="UP000244900">
    <property type="component" value="Chromosome"/>
</dbReference>
<keyword evidence="2" id="KW-0472">Membrane</keyword>
<dbReference type="EMBL" id="CP029188">
    <property type="protein sequence ID" value="AWI29694.1"/>
    <property type="molecule type" value="Genomic_DNA"/>
</dbReference>
<proteinExistence type="predicted"/>
<evidence type="ECO:0000256" key="2">
    <source>
        <dbReference type="SAM" id="Phobius"/>
    </source>
</evidence>
<organism evidence="3 4">
    <name type="scientific">Streptomyces tirandamycinicus</name>
    <dbReference type="NCBI Taxonomy" id="2174846"/>
    <lineage>
        <taxon>Bacteria</taxon>
        <taxon>Bacillati</taxon>
        <taxon>Actinomycetota</taxon>
        <taxon>Actinomycetes</taxon>
        <taxon>Kitasatosporales</taxon>
        <taxon>Streptomycetaceae</taxon>
        <taxon>Streptomyces</taxon>
    </lineage>
</organism>
<sequence>MRHWSAIGAIAGLCFFGLLAVMYDEFYREFGITSADVALSYSDTLAHSWGFVITVAVALTIGVSLILWAWQQIIKRKHGRDCKIGQLPAPAYLTALAAIFAIFICAGLVGEHFMEAAGRRGAAGQPVSGLRLGLVFFDVRAQPVTEISSVAESPVTIPTRGLTFLGKSGRSFVLYCTADDQILRISMERFTLRTSPHQGLKESESRDCGTAATRSPPR</sequence>
<keyword evidence="4" id="KW-1185">Reference proteome</keyword>